<feature type="transmembrane region" description="Helical" evidence="4">
    <location>
        <begin position="85"/>
        <end position="105"/>
    </location>
</feature>
<dbReference type="Proteomes" id="UP000091918">
    <property type="component" value="Unassembled WGS sequence"/>
</dbReference>
<evidence type="ECO:0000256" key="2">
    <source>
        <dbReference type="ARBA" id="ARBA00010441"/>
    </source>
</evidence>
<evidence type="ECO:0000256" key="3">
    <source>
        <dbReference type="ARBA" id="ARBA00023136"/>
    </source>
</evidence>
<reference evidence="5 6" key="1">
    <citation type="submission" date="2015-07" db="EMBL/GenBank/DDBJ databases">
        <title>Emmonsia species relationships and genome sequence.</title>
        <authorList>
            <person name="Cuomo C.A."/>
            <person name="Schwartz I.S."/>
            <person name="Kenyon C."/>
            <person name="de Hoog G.S."/>
            <person name="Govender N.P."/>
            <person name="Botha A."/>
            <person name="Moreno L."/>
            <person name="de Vries M."/>
            <person name="Munoz J.F."/>
            <person name="Stielow J.B."/>
        </authorList>
    </citation>
    <scope>NUCLEOTIDE SEQUENCE [LARGE SCALE GENOMIC DNA]</scope>
    <source>
        <strain evidence="5 6">CBS 136260</strain>
    </source>
</reference>
<keyword evidence="6" id="KW-1185">Reference proteome</keyword>
<proteinExistence type="inferred from homology"/>
<keyword evidence="4" id="KW-0812">Transmembrane</keyword>
<evidence type="ECO:0000256" key="4">
    <source>
        <dbReference type="SAM" id="Phobius"/>
    </source>
</evidence>
<keyword evidence="3 4" id="KW-0472">Membrane</keyword>
<protein>
    <recommendedName>
        <fullName evidence="7">Ethanolaminephosphotransferase</fullName>
    </recommendedName>
</protein>
<feature type="transmembrane region" description="Helical" evidence="4">
    <location>
        <begin position="111"/>
        <end position="133"/>
    </location>
</feature>
<comment type="subcellular location">
    <subcellularLocation>
        <location evidence="1">Membrane</location>
    </subcellularLocation>
</comment>
<sequence>VDACNTALEVLIFAGATNLGQSWPTVLTLFGSAFTFYVQTWDEYYTHTLTLGIISGPVEGILTLCTVYATTAIKGGASFWHRPMLATLGIPASMAPFIPATLYNLPFTSWYIIYGAFVLLFSTLSSILNVMSVRRQRKLNVYQPLLGLLPALAMWVLVLAYLHLRPVVRERHLVPFVVFVGLVNAYSVGQMIVAHLVKREFPYWNVLLLPLVVGVVDGVCGSAEYLGLWEGSLLFGSGSGSGGNAGDGEVYQVAFVFCSLGLAVGVYGSFVFDVITTICDYLDIWCLSIKYPFVEGQTAEPAKVIETKTKVIGKQ</sequence>
<feature type="transmembrane region" description="Helical" evidence="4">
    <location>
        <begin position="145"/>
        <end position="164"/>
    </location>
</feature>
<dbReference type="AlphaFoldDB" id="A0A1B7NKY6"/>
<feature type="transmembrane region" description="Helical" evidence="4">
    <location>
        <begin position="176"/>
        <end position="197"/>
    </location>
</feature>
<dbReference type="GO" id="GO:0008610">
    <property type="term" value="P:lipid biosynthetic process"/>
    <property type="evidence" value="ECO:0007669"/>
    <property type="project" value="UniProtKB-ARBA"/>
</dbReference>
<feature type="non-terminal residue" evidence="5">
    <location>
        <position position="1"/>
    </location>
</feature>
<dbReference type="PANTHER" id="PTHR10414">
    <property type="entry name" value="ETHANOLAMINEPHOSPHOTRANSFERASE"/>
    <property type="match status" value="1"/>
</dbReference>
<dbReference type="PANTHER" id="PTHR10414:SF37">
    <property type="entry name" value="BB IN A BOXCAR, ISOFORM C"/>
    <property type="match status" value="1"/>
</dbReference>
<evidence type="ECO:0000313" key="6">
    <source>
        <dbReference type="Proteomes" id="UP000091918"/>
    </source>
</evidence>
<evidence type="ECO:0000256" key="1">
    <source>
        <dbReference type="ARBA" id="ARBA00004370"/>
    </source>
</evidence>
<evidence type="ECO:0008006" key="7">
    <source>
        <dbReference type="Google" id="ProtNLM"/>
    </source>
</evidence>
<feature type="transmembrane region" description="Helical" evidence="4">
    <location>
        <begin position="49"/>
        <end position="73"/>
    </location>
</feature>
<gene>
    <name evidence="5" type="ORF">ACJ72_08227</name>
</gene>
<name>A0A1B7NKY6_9EURO</name>
<keyword evidence="4" id="KW-1133">Transmembrane helix</keyword>
<comment type="caution">
    <text evidence="5">The sequence shown here is derived from an EMBL/GenBank/DDBJ whole genome shotgun (WGS) entry which is preliminary data.</text>
</comment>
<dbReference type="OrthoDB" id="196717at2759"/>
<organism evidence="5 6">
    <name type="scientific">Emergomyces africanus</name>
    <dbReference type="NCBI Taxonomy" id="1955775"/>
    <lineage>
        <taxon>Eukaryota</taxon>
        <taxon>Fungi</taxon>
        <taxon>Dikarya</taxon>
        <taxon>Ascomycota</taxon>
        <taxon>Pezizomycotina</taxon>
        <taxon>Eurotiomycetes</taxon>
        <taxon>Eurotiomycetidae</taxon>
        <taxon>Onygenales</taxon>
        <taxon>Ajellomycetaceae</taxon>
        <taxon>Emergomyces</taxon>
    </lineage>
</organism>
<dbReference type="EMBL" id="LGUA01002479">
    <property type="protein sequence ID" value="OAX77474.1"/>
    <property type="molecule type" value="Genomic_DNA"/>
</dbReference>
<feature type="transmembrane region" description="Helical" evidence="4">
    <location>
        <begin position="249"/>
        <end position="272"/>
    </location>
</feature>
<dbReference type="GO" id="GO:0016020">
    <property type="term" value="C:membrane"/>
    <property type="evidence" value="ECO:0007669"/>
    <property type="project" value="UniProtKB-SubCell"/>
</dbReference>
<accession>A0A1B7NKY6</accession>
<comment type="similarity">
    <text evidence="2">Belongs to the CDP-alcohol phosphatidyltransferase class-I family.</text>
</comment>
<dbReference type="InterPro" id="IPR014472">
    <property type="entry name" value="CHOPT"/>
</dbReference>
<dbReference type="STRING" id="1658172.A0A1B7NKY6"/>
<evidence type="ECO:0000313" key="5">
    <source>
        <dbReference type="EMBL" id="OAX77474.1"/>
    </source>
</evidence>
<feature type="transmembrane region" description="Helical" evidence="4">
    <location>
        <begin position="204"/>
        <end position="229"/>
    </location>
</feature>